<feature type="domain" description="Histidine kinase" evidence="5">
    <location>
        <begin position="425"/>
        <end position="640"/>
    </location>
</feature>
<dbReference type="Pfam" id="PF02518">
    <property type="entry name" value="HATPase_c"/>
    <property type="match status" value="1"/>
</dbReference>
<feature type="transmembrane region" description="Helical" evidence="4">
    <location>
        <begin position="20"/>
        <end position="39"/>
    </location>
</feature>
<evidence type="ECO:0000256" key="4">
    <source>
        <dbReference type="SAM" id="Phobius"/>
    </source>
</evidence>
<protein>
    <recommendedName>
        <fullName evidence="2">histidine kinase</fullName>
        <ecNumber evidence="2">2.7.13.3</ecNumber>
    </recommendedName>
</protein>
<dbReference type="InterPro" id="IPR003594">
    <property type="entry name" value="HATPase_dom"/>
</dbReference>
<evidence type="ECO:0000259" key="5">
    <source>
        <dbReference type="PROSITE" id="PS50109"/>
    </source>
</evidence>
<dbReference type="SUPFAM" id="SSF47384">
    <property type="entry name" value="Homodimeric domain of signal transducing histidine kinase"/>
    <property type="match status" value="1"/>
</dbReference>
<dbReference type="SUPFAM" id="SSF55874">
    <property type="entry name" value="ATPase domain of HSP90 chaperone/DNA topoisomerase II/histidine kinase"/>
    <property type="match status" value="1"/>
</dbReference>
<dbReference type="InterPro" id="IPR005467">
    <property type="entry name" value="His_kinase_dom"/>
</dbReference>
<accession>A0A2S8EZE9</accession>
<dbReference type="SMART" id="SM00388">
    <property type="entry name" value="HisKA"/>
    <property type="match status" value="1"/>
</dbReference>
<evidence type="ECO:0000313" key="6">
    <source>
        <dbReference type="EMBL" id="PQO25306.1"/>
    </source>
</evidence>
<dbReference type="InterPro" id="IPR007487">
    <property type="entry name" value="ABC_transpt-TYRBP-like"/>
</dbReference>
<dbReference type="Gene3D" id="1.10.287.130">
    <property type="match status" value="1"/>
</dbReference>
<reference evidence="6 7" key="1">
    <citation type="submission" date="2018-02" db="EMBL/GenBank/DDBJ databases">
        <title>Comparative genomes isolates from brazilian mangrove.</title>
        <authorList>
            <person name="Araujo J.E."/>
            <person name="Taketani R.G."/>
            <person name="Silva M.C.P."/>
            <person name="Loureco M.V."/>
            <person name="Andreote F.D."/>
        </authorList>
    </citation>
    <scope>NUCLEOTIDE SEQUENCE [LARGE SCALE GENOMIC DNA]</scope>
    <source>
        <strain evidence="6 7">HEX-2 MGV</strain>
    </source>
</reference>
<feature type="transmembrane region" description="Helical" evidence="4">
    <location>
        <begin position="361"/>
        <end position="385"/>
    </location>
</feature>
<keyword evidence="6" id="KW-0808">Transferase</keyword>
<dbReference type="InterPro" id="IPR036890">
    <property type="entry name" value="HATPase_C_sf"/>
</dbReference>
<keyword evidence="4" id="KW-0812">Transmembrane</keyword>
<dbReference type="Proteomes" id="UP000240009">
    <property type="component" value="Unassembled WGS sequence"/>
</dbReference>
<dbReference type="PRINTS" id="PR00344">
    <property type="entry name" value="BCTRLSENSOR"/>
</dbReference>
<dbReference type="InterPro" id="IPR004358">
    <property type="entry name" value="Sig_transdc_His_kin-like_C"/>
</dbReference>
<dbReference type="PANTHER" id="PTHR43065:SF42">
    <property type="entry name" value="TWO-COMPONENT SENSOR PPRA"/>
    <property type="match status" value="1"/>
</dbReference>
<evidence type="ECO:0000256" key="3">
    <source>
        <dbReference type="ARBA" id="ARBA00022553"/>
    </source>
</evidence>
<gene>
    <name evidence="6" type="ORF">C5Y96_25740</name>
</gene>
<dbReference type="EC" id="2.7.13.3" evidence="2"/>
<dbReference type="AlphaFoldDB" id="A0A2S8EZE9"/>
<dbReference type="PROSITE" id="PS50109">
    <property type="entry name" value="HIS_KIN"/>
    <property type="match status" value="1"/>
</dbReference>
<dbReference type="GO" id="GO:0000155">
    <property type="term" value="F:phosphorelay sensor kinase activity"/>
    <property type="evidence" value="ECO:0007669"/>
    <property type="project" value="InterPro"/>
</dbReference>
<evidence type="ECO:0000256" key="1">
    <source>
        <dbReference type="ARBA" id="ARBA00000085"/>
    </source>
</evidence>
<dbReference type="CDD" id="cd00082">
    <property type="entry name" value="HisKA"/>
    <property type="match status" value="1"/>
</dbReference>
<evidence type="ECO:0000313" key="7">
    <source>
        <dbReference type="Proteomes" id="UP000240009"/>
    </source>
</evidence>
<organism evidence="6 7">
    <name type="scientific">Blastopirellula marina</name>
    <dbReference type="NCBI Taxonomy" id="124"/>
    <lineage>
        <taxon>Bacteria</taxon>
        <taxon>Pseudomonadati</taxon>
        <taxon>Planctomycetota</taxon>
        <taxon>Planctomycetia</taxon>
        <taxon>Pirellulales</taxon>
        <taxon>Pirellulaceae</taxon>
        <taxon>Blastopirellula</taxon>
    </lineage>
</organism>
<evidence type="ECO:0000256" key="2">
    <source>
        <dbReference type="ARBA" id="ARBA00012438"/>
    </source>
</evidence>
<dbReference type="Pfam" id="PF04392">
    <property type="entry name" value="ABC_sub_bind"/>
    <property type="match status" value="1"/>
</dbReference>
<comment type="catalytic activity">
    <reaction evidence="1">
        <text>ATP + protein L-histidine = ADP + protein N-phospho-L-histidine.</text>
        <dbReference type="EC" id="2.7.13.3"/>
    </reaction>
</comment>
<dbReference type="PANTHER" id="PTHR43065">
    <property type="entry name" value="SENSOR HISTIDINE KINASE"/>
    <property type="match status" value="1"/>
</dbReference>
<dbReference type="SMART" id="SM00387">
    <property type="entry name" value="HATPase_c"/>
    <property type="match status" value="1"/>
</dbReference>
<dbReference type="InterPro" id="IPR003661">
    <property type="entry name" value="HisK_dim/P_dom"/>
</dbReference>
<dbReference type="Gene3D" id="3.40.50.2300">
    <property type="match status" value="2"/>
</dbReference>
<proteinExistence type="predicted"/>
<keyword evidence="4" id="KW-0472">Membrane</keyword>
<comment type="caution">
    <text evidence="6">The sequence shown here is derived from an EMBL/GenBank/DDBJ whole genome shotgun (WGS) entry which is preliminary data.</text>
</comment>
<sequence>MTSPFGNQTPKNSYCGIRTLLQRAIVTIAFAALFAGATFSHTAETGRKKTIVVLYSFRTLLPINVDRDRGIRRALAEQLAQGAELEVEYLDLSRYKNEEYVRDWIALLQKKYGDSNVEVVIPVAVDAVEFTLAHRDAIFPDVPIVFCSVEDALAKRACAEPNVTGVVYHLGVDATLRSALDIYPKAKHLLVIGGTSPLDKSIRDLAASQIAQYEQVLNVEYLTGLPLPELLDRVAKVEPHTVVLMLSYQEDTSGDNYVTREVIEKISNACPAPVFGLWDTLLGHGITGGSLIQIETQGEIAGQMAARVLQGERASDIPLVGEELNQLMFDARQLQRLSIHEDILPEGSIVRYREPTFWESYLWILVAACTIVVLQSLLITALLFARLRRWRAEQALAASQELARQHRSELARVNRMTTVGELTASLAHEVNQPLSAIVSNAQAAIRLLRQTPPDSEEADAALHDIVGDGNRAAGILNRVRSLVSKESPTQEPLDLNGAVHEVIELAAPDAENRGIIIHKQLDDTLPSINGDKIELQQVIMNLLNNAAQAMQDIDPELRQVNIRTTHDAQFVKLTVEDSGIGLSDDQLSQIFAPFYTLKTGGMGMGLSISQSIVNAHRGEIWATQNANRGVTFHVRLPVASPDA</sequence>
<dbReference type="EMBL" id="PUIA01000085">
    <property type="protein sequence ID" value="PQO25306.1"/>
    <property type="molecule type" value="Genomic_DNA"/>
</dbReference>
<keyword evidence="4" id="KW-1133">Transmembrane helix</keyword>
<dbReference type="Gene3D" id="3.30.565.10">
    <property type="entry name" value="Histidine kinase-like ATPase, C-terminal domain"/>
    <property type="match status" value="1"/>
</dbReference>
<keyword evidence="3" id="KW-0597">Phosphoprotein</keyword>
<dbReference type="Pfam" id="PF00512">
    <property type="entry name" value="HisKA"/>
    <property type="match status" value="1"/>
</dbReference>
<name>A0A2S8EZE9_9BACT</name>
<dbReference type="InterPro" id="IPR036097">
    <property type="entry name" value="HisK_dim/P_sf"/>
</dbReference>
<keyword evidence="6" id="KW-0418">Kinase</keyword>